<name>A0A1I6V9H5_9RHOB</name>
<feature type="domain" description="Polysaccharide biosynthesis protein CapD-like" evidence="4">
    <location>
        <begin position="315"/>
        <end position="604"/>
    </location>
</feature>
<dbReference type="Gene3D" id="3.40.50.720">
    <property type="entry name" value="NAD(P)-binding Rossmann-like Domain"/>
    <property type="match status" value="2"/>
</dbReference>
<dbReference type="InterPro" id="IPR036291">
    <property type="entry name" value="NAD(P)-bd_dom_sf"/>
</dbReference>
<keyword evidence="3" id="KW-0472">Membrane</keyword>
<evidence type="ECO:0000313" key="6">
    <source>
        <dbReference type="Proteomes" id="UP000199392"/>
    </source>
</evidence>
<evidence type="ECO:0000256" key="2">
    <source>
        <dbReference type="SAM" id="MobiDB-lite"/>
    </source>
</evidence>
<accession>A0A1I6V9H5</accession>
<comment type="similarity">
    <text evidence="1">Belongs to the polysaccharide synthase family.</text>
</comment>
<proteinExistence type="inferred from homology"/>
<dbReference type="SUPFAM" id="SSF51735">
    <property type="entry name" value="NAD(P)-binding Rossmann-fold domains"/>
    <property type="match status" value="1"/>
</dbReference>
<feature type="compositionally biased region" description="Polar residues" evidence="2">
    <location>
        <begin position="8"/>
        <end position="22"/>
    </location>
</feature>
<dbReference type="InterPro" id="IPR003869">
    <property type="entry name" value="Polysac_CapD-like"/>
</dbReference>
<keyword evidence="6" id="KW-1185">Reference proteome</keyword>
<dbReference type="Pfam" id="PF13727">
    <property type="entry name" value="CoA_binding_3"/>
    <property type="match status" value="1"/>
</dbReference>
<evidence type="ECO:0000256" key="1">
    <source>
        <dbReference type="ARBA" id="ARBA00007430"/>
    </source>
</evidence>
<reference evidence="6" key="1">
    <citation type="submission" date="2016-10" db="EMBL/GenBank/DDBJ databases">
        <authorList>
            <person name="Varghese N."/>
            <person name="Submissions S."/>
        </authorList>
    </citation>
    <scope>NUCLEOTIDE SEQUENCE [LARGE SCALE GENOMIC DNA]</scope>
    <source>
        <strain evidence="6">DSM 26894</strain>
    </source>
</reference>
<dbReference type="STRING" id="311180.SAMN04488050_11091"/>
<dbReference type="InterPro" id="IPR029063">
    <property type="entry name" value="SAM-dependent_MTases_sf"/>
</dbReference>
<dbReference type="Pfam" id="PF02719">
    <property type="entry name" value="Polysacc_synt_2"/>
    <property type="match status" value="1"/>
</dbReference>
<dbReference type="InterPro" id="IPR051203">
    <property type="entry name" value="Polysaccharide_Synthase-Rel"/>
</dbReference>
<feature type="transmembrane region" description="Helical" evidence="3">
    <location>
        <begin position="77"/>
        <end position="95"/>
    </location>
</feature>
<dbReference type="PANTHER" id="PTHR43318:SF1">
    <property type="entry name" value="POLYSACCHARIDE BIOSYNTHESIS PROTEIN EPSC-RELATED"/>
    <property type="match status" value="1"/>
</dbReference>
<feature type="transmembrane region" description="Helical" evidence="3">
    <location>
        <begin position="46"/>
        <end position="65"/>
    </location>
</feature>
<keyword evidence="3" id="KW-1133">Transmembrane helix</keyword>
<feature type="transmembrane region" description="Helical" evidence="3">
    <location>
        <begin position="140"/>
        <end position="161"/>
    </location>
</feature>
<dbReference type="CDD" id="cd05237">
    <property type="entry name" value="UDP_invert_4-6DH_SDR_e"/>
    <property type="match status" value="1"/>
</dbReference>
<evidence type="ECO:0000313" key="5">
    <source>
        <dbReference type="EMBL" id="SFT10214.1"/>
    </source>
</evidence>
<organism evidence="5 6">
    <name type="scientific">Alloyangia pacifica</name>
    <dbReference type="NCBI Taxonomy" id="311180"/>
    <lineage>
        <taxon>Bacteria</taxon>
        <taxon>Pseudomonadati</taxon>
        <taxon>Pseudomonadota</taxon>
        <taxon>Alphaproteobacteria</taxon>
        <taxon>Rhodobacterales</taxon>
        <taxon>Roseobacteraceae</taxon>
        <taxon>Alloyangia</taxon>
    </lineage>
</organism>
<dbReference type="SUPFAM" id="SSF53335">
    <property type="entry name" value="S-adenosyl-L-methionine-dependent methyltransferases"/>
    <property type="match status" value="1"/>
</dbReference>
<evidence type="ECO:0000256" key="3">
    <source>
        <dbReference type="SAM" id="Phobius"/>
    </source>
</evidence>
<gene>
    <name evidence="5" type="ORF">SAMN04488050_11091</name>
</gene>
<sequence>MRQRTKRQQISQRASGVAEVTSQRPSKSRLRFYRSVTTLSRGTKQVIFLTLDSLMVAIAMALALTMNPAVRTDLPPAAQLIPLIFLVVLCGAAISSRLQLPRIKLNAFETRGITRTALFSVLTALAALAIDAVVSPEITIAVYFNFAILLMVLSASWRIALRHITVAIYRRSRPRMRVLIYGAGKTGQQLVAALRHDDAIEPVCFVDDNPTLQTLVISGLRVHAPSTIKHLIETRSVDRVVLAMPSIRQPELARIAHRLRSIGCEVHALPSFAELVGEGELRKRVSPVSLHDLLGRGRLESELPGVSHAYSGRRILISGAGGSIGSELCRQLLGCKPECIVALDHSELALYNIDKELRDLSGDGLKITPVLGSVLDEALVASVLERYRIDVVLHAAAYKHLPMVESNVITGMRNNVLGTKVIAEAAREAGVERFILVSSDKAVRPTNVMGASKRLAELIVQDLATRSTGTRFSMVRFGNVLGSSGSVIPLFEEQIARGGPVTLTDTRVTRYFMTISEAARLVLLAGSFSRGGDVFVLDMGEPVPIRKLARQMIEGAGYSVRNEANPDGDIEIRVTGLRKGEKLHEELLISTDMLTTPHHKILRAQESYLSEFEIATAIKDLRQAISERDEEFAREIIARWVERSDDLPAKSEEQQSV</sequence>
<dbReference type="Proteomes" id="UP000199392">
    <property type="component" value="Unassembled WGS sequence"/>
</dbReference>
<keyword evidence="3" id="KW-0812">Transmembrane</keyword>
<dbReference type="PANTHER" id="PTHR43318">
    <property type="entry name" value="UDP-N-ACETYLGLUCOSAMINE 4,6-DEHYDRATASE"/>
    <property type="match status" value="1"/>
</dbReference>
<protein>
    <submittedName>
        <fullName evidence="5">NDP-sugar epimerase, includes UDP-GlcNAc-inverting 4,6-dehydratase FlaA1 and capsular polysaccharide biosynthesis protein EpsC</fullName>
    </submittedName>
</protein>
<feature type="transmembrane region" description="Helical" evidence="3">
    <location>
        <begin position="116"/>
        <end position="134"/>
    </location>
</feature>
<evidence type="ECO:0000259" key="4">
    <source>
        <dbReference type="Pfam" id="PF02719"/>
    </source>
</evidence>
<feature type="region of interest" description="Disordered" evidence="2">
    <location>
        <begin position="1"/>
        <end position="22"/>
    </location>
</feature>
<dbReference type="AlphaFoldDB" id="A0A1I6V9H5"/>
<dbReference type="OrthoDB" id="9803111at2"/>
<dbReference type="EMBL" id="FOZW01000010">
    <property type="protein sequence ID" value="SFT10214.1"/>
    <property type="molecule type" value="Genomic_DNA"/>
</dbReference>